<dbReference type="GO" id="GO:0005739">
    <property type="term" value="C:mitochondrion"/>
    <property type="evidence" value="ECO:0007669"/>
    <property type="project" value="UniProtKB-ARBA"/>
</dbReference>
<dbReference type="STRING" id="77166.U4UQ17"/>
<dbReference type="Proteomes" id="UP000030742">
    <property type="component" value="Unassembled WGS sequence"/>
</dbReference>
<evidence type="ECO:0000259" key="2">
    <source>
        <dbReference type="Pfam" id="PF02582"/>
    </source>
</evidence>
<dbReference type="OrthoDB" id="242766at2759"/>
<feature type="domain" description="DUF155" evidence="2">
    <location>
        <begin position="139"/>
        <end position="320"/>
    </location>
</feature>
<protein>
    <recommendedName>
        <fullName evidence="2">DUF155 domain-containing protein</fullName>
    </recommendedName>
</protein>
<sequence length="390" mass="45276">MYFTGKSLLQIRSAFTTLKSFSTKPSIFQQTVNRLKSKSPAPLKTYSIANVSRFLASSPHENITSIQVKKRPLRKKKTELSSPGVFNVVAFATSEEYNLESLVEGLQKQDLYEPQTIPNAHDVVHGLAKYKVENEPREIFFFRDGGVVLWNITDMESSNVLNFLKPYQQDSYAERVVQAESEIMNYKYHTEAAKASGLDKEGNFVLSADLENDTTNLTKYTFSNAMFLSVKLGIWEASLDKYIDEIEDVTDDLRRGQKINMTREEVLRKHGELFALRHYLNLSSDVLDTPDFYWENEQLETLYNQVCVYFCINKRSKVMNEKINHCVALIELLSHHLSDKHHVRLEWFIIILIMVEVLFEIVHYIDRSDDGILEGRLDLRKCVQRNKWHL</sequence>
<proteinExistence type="inferred from homology"/>
<evidence type="ECO:0000313" key="4">
    <source>
        <dbReference type="Proteomes" id="UP000030742"/>
    </source>
</evidence>
<accession>U4UQ17</accession>
<dbReference type="PANTHER" id="PTHR16255:SF1">
    <property type="entry name" value="REQUIRED FOR MEIOTIC NUCLEAR DIVISION PROTEIN 1 HOMOLOG"/>
    <property type="match status" value="1"/>
</dbReference>
<name>U4UQ17_DENPD</name>
<reference evidence="3 4" key="1">
    <citation type="journal article" date="2013" name="Genome Biol.">
        <title>Draft genome of the mountain pine beetle, Dendroctonus ponderosae Hopkins, a major forest pest.</title>
        <authorList>
            <person name="Keeling C.I."/>
            <person name="Yuen M.M."/>
            <person name="Liao N.Y."/>
            <person name="Docking T.R."/>
            <person name="Chan S.K."/>
            <person name="Taylor G.A."/>
            <person name="Palmquist D.L."/>
            <person name="Jackman S.D."/>
            <person name="Nguyen A."/>
            <person name="Li M."/>
            <person name="Henderson H."/>
            <person name="Janes J.K."/>
            <person name="Zhao Y."/>
            <person name="Pandoh P."/>
            <person name="Moore R."/>
            <person name="Sperling F.A."/>
            <person name="Huber D.P."/>
            <person name="Birol I."/>
            <person name="Jones S.J."/>
            <person name="Bohlmann J."/>
        </authorList>
    </citation>
    <scope>NUCLEOTIDE SEQUENCE</scope>
</reference>
<gene>
    <name evidence="3" type="ORF">D910_09440</name>
</gene>
<comment type="similarity">
    <text evidence="1">Belongs to the RMD1/sif2 family.</text>
</comment>
<dbReference type="EMBL" id="KB632310">
    <property type="protein sequence ID" value="ERL92120.1"/>
    <property type="molecule type" value="Genomic_DNA"/>
</dbReference>
<dbReference type="InterPro" id="IPR051624">
    <property type="entry name" value="RMD1/Sad1-interacting"/>
</dbReference>
<dbReference type="AlphaFoldDB" id="U4UQ17"/>
<dbReference type="InterPro" id="IPR003734">
    <property type="entry name" value="DUF155"/>
</dbReference>
<evidence type="ECO:0000313" key="3">
    <source>
        <dbReference type="EMBL" id="ERL92120.1"/>
    </source>
</evidence>
<dbReference type="GO" id="GO:0070131">
    <property type="term" value="P:positive regulation of mitochondrial translation"/>
    <property type="evidence" value="ECO:0007669"/>
    <property type="project" value="TreeGrafter"/>
</dbReference>
<organism evidence="3 4">
    <name type="scientific">Dendroctonus ponderosae</name>
    <name type="common">Mountain pine beetle</name>
    <dbReference type="NCBI Taxonomy" id="77166"/>
    <lineage>
        <taxon>Eukaryota</taxon>
        <taxon>Metazoa</taxon>
        <taxon>Ecdysozoa</taxon>
        <taxon>Arthropoda</taxon>
        <taxon>Hexapoda</taxon>
        <taxon>Insecta</taxon>
        <taxon>Pterygota</taxon>
        <taxon>Neoptera</taxon>
        <taxon>Endopterygota</taxon>
        <taxon>Coleoptera</taxon>
        <taxon>Polyphaga</taxon>
        <taxon>Cucujiformia</taxon>
        <taxon>Curculionidae</taxon>
        <taxon>Scolytinae</taxon>
        <taxon>Dendroctonus</taxon>
    </lineage>
</organism>
<dbReference type="Pfam" id="PF02582">
    <property type="entry name" value="DUF155"/>
    <property type="match status" value="1"/>
</dbReference>
<dbReference type="PANTHER" id="PTHR16255">
    <property type="entry name" value="REQUIRED FOR MEIOTIC NUCLEAR DIVISION PROTEIN 1 HOMOLOG"/>
    <property type="match status" value="1"/>
</dbReference>
<evidence type="ECO:0000256" key="1">
    <source>
        <dbReference type="ARBA" id="ARBA00008306"/>
    </source>
</evidence>